<comment type="caution">
    <text evidence="2">The sequence shown here is derived from an EMBL/GenBank/DDBJ whole genome shotgun (WGS) entry which is preliminary data.</text>
</comment>
<dbReference type="EMBL" id="BGPR01026145">
    <property type="protein sequence ID" value="GBN95637.1"/>
    <property type="molecule type" value="Genomic_DNA"/>
</dbReference>
<feature type="chain" id="PRO_5021397790" description="Secreted protein" evidence="1">
    <location>
        <begin position="26"/>
        <end position="122"/>
    </location>
</feature>
<reference evidence="2 3" key="1">
    <citation type="journal article" date="2019" name="Sci. Rep.">
        <title>Orb-weaving spider Araneus ventricosus genome elucidates the spidroin gene catalogue.</title>
        <authorList>
            <person name="Kono N."/>
            <person name="Nakamura H."/>
            <person name="Ohtoshi R."/>
            <person name="Moran D.A.P."/>
            <person name="Shinohara A."/>
            <person name="Yoshida Y."/>
            <person name="Fujiwara M."/>
            <person name="Mori M."/>
            <person name="Tomita M."/>
            <person name="Arakawa K."/>
        </authorList>
    </citation>
    <scope>NUCLEOTIDE SEQUENCE [LARGE SCALE GENOMIC DNA]</scope>
</reference>
<organism evidence="2 3">
    <name type="scientific">Araneus ventricosus</name>
    <name type="common">Orbweaver spider</name>
    <name type="synonym">Epeira ventricosa</name>
    <dbReference type="NCBI Taxonomy" id="182803"/>
    <lineage>
        <taxon>Eukaryota</taxon>
        <taxon>Metazoa</taxon>
        <taxon>Ecdysozoa</taxon>
        <taxon>Arthropoda</taxon>
        <taxon>Chelicerata</taxon>
        <taxon>Arachnida</taxon>
        <taxon>Araneae</taxon>
        <taxon>Araneomorphae</taxon>
        <taxon>Entelegynae</taxon>
        <taxon>Araneoidea</taxon>
        <taxon>Araneidae</taxon>
        <taxon>Araneus</taxon>
    </lineage>
</organism>
<protein>
    <recommendedName>
        <fullName evidence="4">Secreted protein</fullName>
    </recommendedName>
</protein>
<evidence type="ECO:0000313" key="3">
    <source>
        <dbReference type="Proteomes" id="UP000499080"/>
    </source>
</evidence>
<feature type="signal peptide" evidence="1">
    <location>
        <begin position="1"/>
        <end position="25"/>
    </location>
</feature>
<evidence type="ECO:0000256" key="1">
    <source>
        <dbReference type="SAM" id="SignalP"/>
    </source>
</evidence>
<keyword evidence="1" id="KW-0732">Signal</keyword>
<accession>A0A4Y2T4Z6</accession>
<dbReference type="AlphaFoldDB" id="A0A4Y2T4Z6"/>
<gene>
    <name evidence="2" type="ORF">AVEN_76121_1</name>
</gene>
<sequence length="122" mass="13839">MRWNDDASFIYFSLTLLFAFHFSSASNIARPQCSSGKLSTSEQERSRWCGADVWKGGGVPAQVSTSSSDGCSKLRGTSKNIPRFASKRDVNITKLKLTKLLQFKTVVEIKLRMRNKSRRMLW</sequence>
<evidence type="ECO:0000313" key="2">
    <source>
        <dbReference type="EMBL" id="GBN95637.1"/>
    </source>
</evidence>
<evidence type="ECO:0008006" key="4">
    <source>
        <dbReference type="Google" id="ProtNLM"/>
    </source>
</evidence>
<keyword evidence="3" id="KW-1185">Reference proteome</keyword>
<proteinExistence type="predicted"/>
<dbReference type="Proteomes" id="UP000499080">
    <property type="component" value="Unassembled WGS sequence"/>
</dbReference>
<name>A0A4Y2T4Z6_ARAVE</name>